<dbReference type="PANTHER" id="PTHR14136">
    <property type="entry name" value="BTB_POZ DOMAIN-CONTAINING PROTEIN KCTD9"/>
    <property type="match status" value="1"/>
</dbReference>
<gene>
    <name evidence="1" type="ORF">G1H19_18825</name>
</gene>
<proteinExistence type="predicted"/>
<keyword evidence="2" id="KW-1185">Reference proteome</keyword>
<dbReference type="InterPro" id="IPR051082">
    <property type="entry name" value="Pentapeptide-BTB/POZ_domain"/>
</dbReference>
<organism evidence="1 2">
    <name type="scientific">Goekera deserti</name>
    <dbReference type="NCBI Taxonomy" id="2497753"/>
    <lineage>
        <taxon>Bacteria</taxon>
        <taxon>Bacillati</taxon>
        <taxon>Actinomycetota</taxon>
        <taxon>Actinomycetes</taxon>
        <taxon>Geodermatophilales</taxon>
        <taxon>Geodermatophilaceae</taxon>
        <taxon>Goekera</taxon>
    </lineage>
</organism>
<accession>A0A7K3WI60</accession>
<dbReference type="EMBL" id="JAAGWK010000028">
    <property type="protein sequence ID" value="NEL56032.1"/>
    <property type="molecule type" value="Genomic_DNA"/>
</dbReference>
<evidence type="ECO:0000313" key="1">
    <source>
        <dbReference type="EMBL" id="NEL56032.1"/>
    </source>
</evidence>
<reference evidence="1 2" key="1">
    <citation type="submission" date="2020-02" db="EMBL/GenBank/DDBJ databases">
        <title>The whole genome sequence of CPCC 205119.</title>
        <authorList>
            <person name="Jiang Z."/>
        </authorList>
    </citation>
    <scope>NUCLEOTIDE SEQUENCE [LARGE SCALE GENOMIC DNA]</scope>
    <source>
        <strain evidence="1 2">CPCC 205119</strain>
    </source>
</reference>
<dbReference type="SUPFAM" id="SSF141571">
    <property type="entry name" value="Pentapeptide repeat-like"/>
    <property type="match status" value="1"/>
</dbReference>
<comment type="caution">
    <text evidence="1">The sequence shown here is derived from an EMBL/GenBank/DDBJ whole genome shotgun (WGS) entry which is preliminary data.</text>
</comment>
<sequence length="213" mass="22181">MPMDAAQLLALVPEPDPAPGPELHGGGSADGLRFAGLTLTGDATGAHLLECVVQDCDLGEVRFDRARLSSTLLADVRAATLSLGEADLLDVVLERGRFGALVLQGAELTRVLLQDVKVDFVDVRGARLTDVTLRGCDIGALDAGSADLRRVQLVDCRVGSLELSGSRSRSVDLSGAEIGRLDGVDQLRGCTISSEQLQGWAPAIAAQLGITVA</sequence>
<evidence type="ECO:0000313" key="2">
    <source>
        <dbReference type="Proteomes" id="UP000470470"/>
    </source>
</evidence>
<dbReference type="Gene3D" id="2.160.20.80">
    <property type="entry name" value="E3 ubiquitin-protein ligase SopA"/>
    <property type="match status" value="1"/>
</dbReference>
<name>A0A7K3WI60_9ACTN</name>
<dbReference type="PANTHER" id="PTHR14136:SF17">
    <property type="entry name" value="BTB_POZ DOMAIN-CONTAINING PROTEIN KCTD9"/>
    <property type="match status" value="1"/>
</dbReference>
<protein>
    <submittedName>
        <fullName evidence="1">Pentapeptide repeat-containing protein</fullName>
    </submittedName>
</protein>
<dbReference type="AlphaFoldDB" id="A0A7K3WI60"/>
<dbReference type="Proteomes" id="UP000470470">
    <property type="component" value="Unassembled WGS sequence"/>
</dbReference>
<dbReference type="RefSeq" id="WP_152729229.1">
    <property type="nucleotide sequence ID" value="NZ_JAABOZ010000003.1"/>
</dbReference>